<evidence type="ECO:0000256" key="7">
    <source>
        <dbReference type="ARBA" id="ARBA00022694"/>
    </source>
</evidence>
<comment type="caution">
    <text evidence="14">The sequence shown here is derived from an EMBL/GenBank/DDBJ whole genome shotgun (WGS) entry which is preliminary data.</text>
</comment>
<dbReference type="HAMAP" id="MF_00129">
    <property type="entry name" value="MnmG_GidA"/>
    <property type="match status" value="1"/>
</dbReference>
<gene>
    <name evidence="12" type="primary">mnmG</name>
    <name evidence="12" type="synonym">gidA</name>
    <name evidence="14" type="ORF">U472_00720</name>
</gene>
<evidence type="ECO:0000256" key="12">
    <source>
        <dbReference type="HAMAP-Rule" id="MF_00129"/>
    </source>
</evidence>
<dbReference type="InterPro" id="IPR047001">
    <property type="entry name" value="MnmG_C_subdom"/>
</dbReference>
<dbReference type="PROSITE" id="PS01280">
    <property type="entry name" value="GIDA_1"/>
    <property type="match status" value="1"/>
</dbReference>
<dbReference type="Gene3D" id="3.50.50.60">
    <property type="entry name" value="FAD/NAD(P)-binding domain"/>
    <property type="match status" value="2"/>
</dbReference>
<keyword evidence="6 12" id="KW-0285">Flavoprotein</keyword>
<feature type="domain" description="tRNA uridine 5-carboxymethylaminomethyl modification enzyme C-terminal subdomain" evidence="13">
    <location>
        <begin position="541"/>
        <end position="612"/>
    </location>
</feature>
<name>A0A1C0ACV1_9FIRM</name>
<dbReference type="NCBIfam" id="TIGR00136">
    <property type="entry name" value="mnmG_gidA"/>
    <property type="match status" value="1"/>
</dbReference>
<comment type="subcellular location">
    <subcellularLocation>
        <location evidence="12">Cytoplasm</location>
    </subcellularLocation>
</comment>
<dbReference type="InterPro" id="IPR026904">
    <property type="entry name" value="MnmG_C"/>
</dbReference>
<accession>A0A1C0ACV1</accession>
<dbReference type="InterPro" id="IPR049312">
    <property type="entry name" value="GIDA_C_N"/>
</dbReference>
<sequence length="623" mass="69614">MTDYDIIVVGAGHAGCEAALAAARMGVKTLILTLNADHIALMPCNPSIGGPAKGHIVREIDALGGEMAKNIDKSYINIRMLNTSKGPAVHALRAQADKHKYQYEMTKVLQEQENLDLKQTIVTDLVIEDNIVKGVKTITGVTYAAKKVILTTGTSLDGRVIIGDVKYTGGRQGEFAAIDLAKSLKEVGINLERFQTATPPRIDKSTIEPKKMTLHPSSEEPLKFSFFREYEGRETRPCWLTYTGEKTREVMVENIEHSPLSTGIVEGSGPRYCPSIDRKIMRFPDKLTHQVFVEPEGLYTNELYLNGLTTSMPEEIQLKVVRSVPGLENAEIMRPGYAVEYEYIPPYQLKPTMENKVIAGLYTAGQLNGTSGYEEAAAQGLMAGINAVLNLKGEEPLILKRSDSYIGVLIDDLVTKGTNEPYRMLTSRAEYRLILRQDNADLRLTPIGYKLGLISEENYNKVEAKRRAIKENLAKLNEITVTPTKEVRELLEELGSGGLKKAVSLATILERPEVSYKDLKRFSPEAPEVDEEVGEQLEIETKYRGYISRQLKQVDKFKYMEEKKIPQDIDYHQLTNLRKEAREKLDNIRPISIGQASRISGVSPADISVLMIYLEEMQRGGEE</sequence>
<dbReference type="InterPro" id="IPR036188">
    <property type="entry name" value="FAD/NAD-bd_sf"/>
</dbReference>
<dbReference type="GO" id="GO:0050660">
    <property type="term" value="F:flavin adenine dinucleotide binding"/>
    <property type="evidence" value="ECO:0007669"/>
    <property type="project" value="UniProtKB-UniRule"/>
</dbReference>
<dbReference type="Pfam" id="PF01134">
    <property type="entry name" value="GIDA"/>
    <property type="match status" value="1"/>
</dbReference>
<evidence type="ECO:0000256" key="4">
    <source>
        <dbReference type="ARBA" id="ARBA00020461"/>
    </source>
</evidence>
<evidence type="ECO:0000313" key="15">
    <source>
        <dbReference type="Proteomes" id="UP000093514"/>
    </source>
</evidence>
<keyword evidence="7 12" id="KW-0819">tRNA processing</keyword>
<dbReference type="InterPro" id="IPR004416">
    <property type="entry name" value="MnmG"/>
</dbReference>
<protein>
    <recommendedName>
        <fullName evidence="4 12">tRNA uridine 5-carboxymethylaminomethyl modification enzyme MnmG</fullName>
    </recommendedName>
    <alternativeName>
        <fullName evidence="11 12">Glucose-inhibited division protein A</fullName>
    </alternativeName>
</protein>
<dbReference type="Pfam" id="PF21680">
    <property type="entry name" value="GIDA_C_1st"/>
    <property type="match status" value="1"/>
</dbReference>
<dbReference type="Proteomes" id="UP000093514">
    <property type="component" value="Unassembled WGS sequence"/>
</dbReference>
<keyword evidence="5 12" id="KW-0963">Cytoplasm</keyword>
<evidence type="ECO:0000256" key="1">
    <source>
        <dbReference type="ARBA" id="ARBA00001974"/>
    </source>
</evidence>
<dbReference type="PRINTS" id="PR00368">
    <property type="entry name" value="FADPNR"/>
</dbReference>
<dbReference type="OrthoDB" id="9815560at2"/>
<feature type="binding site" evidence="12">
    <location>
        <begin position="10"/>
        <end position="15"/>
    </location>
    <ligand>
        <name>FAD</name>
        <dbReference type="ChEBI" id="CHEBI:57692"/>
    </ligand>
</feature>
<reference evidence="15" key="1">
    <citation type="submission" date="2016-07" db="EMBL/GenBank/DDBJ databases">
        <authorList>
            <person name="Florea S."/>
            <person name="Webb J.S."/>
            <person name="Jaromczyk J."/>
            <person name="Schardl C.L."/>
        </authorList>
    </citation>
    <scope>NUCLEOTIDE SEQUENCE [LARGE SCALE GENOMIC DNA]</scope>
    <source>
        <strain evidence="15">Z6</strain>
    </source>
</reference>
<evidence type="ECO:0000313" key="14">
    <source>
        <dbReference type="EMBL" id="OCL28442.1"/>
    </source>
</evidence>
<evidence type="ECO:0000256" key="5">
    <source>
        <dbReference type="ARBA" id="ARBA00022490"/>
    </source>
</evidence>
<dbReference type="GO" id="GO:0030488">
    <property type="term" value="P:tRNA methylation"/>
    <property type="evidence" value="ECO:0007669"/>
    <property type="project" value="TreeGrafter"/>
</dbReference>
<dbReference type="PANTHER" id="PTHR11806:SF0">
    <property type="entry name" value="PROTEIN MTO1 HOMOLOG, MITOCHONDRIAL"/>
    <property type="match status" value="1"/>
</dbReference>
<dbReference type="PRINTS" id="PR00411">
    <property type="entry name" value="PNDRDTASEI"/>
</dbReference>
<dbReference type="InterPro" id="IPR040131">
    <property type="entry name" value="MnmG_N"/>
</dbReference>
<comment type="similarity">
    <text evidence="3 12">Belongs to the MnmG family.</text>
</comment>
<dbReference type="Gene3D" id="1.10.150.570">
    <property type="entry name" value="GidA associated domain, C-terminal subdomain"/>
    <property type="match status" value="1"/>
</dbReference>
<comment type="function">
    <text evidence="2 12">NAD-binding protein involved in the addition of a carboxymethylaminomethyl (cmnm) group at the wobble position (U34) of certain tRNAs, forming tRNA-cmnm(5)s(2)U34.</text>
</comment>
<dbReference type="GO" id="GO:0002098">
    <property type="term" value="P:tRNA wobble uridine modification"/>
    <property type="evidence" value="ECO:0007669"/>
    <property type="project" value="InterPro"/>
</dbReference>
<dbReference type="InterPro" id="IPR020595">
    <property type="entry name" value="MnmG-rel_CS"/>
</dbReference>
<evidence type="ECO:0000256" key="9">
    <source>
        <dbReference type="ARBA" id="ARBA00023027"/>
    </source>
</evidence>
<dbReference type="GO" id="GO:0005829">
    <property type="term" value="C:cytosol"/>
    <property type="evidence" value="ECO:0007669"/>
    <property type="project" value="TreeGrafter"/>
</dbReference>
<evidence type="ECO:0000256" key="6">
    <source>
        <dbReference type="ARBA" id="ARBA00022630"/>
    </source>
</evidence>
<evidence type="ECO:0000256" key="10">
    <source>
        <dbReference type="ARBA" id="ARBA00025948"/>
    </source>
</evidence>
<keyword evidence="9 12" id="KW-0520">NAD</keyword>
<dbReference type="InterPro" id="IPR002218">
    <property type="entry name" value="MnmG-rel"/>
</dbReference>
<evidence type="ECO:0000259" key="13">
    <source>
        <dbReference type="SMART" id="SM01228"/>
    </source>
</evidence>
<keyword evidence="15" id="KW-1185">Reference proteome</keyword>
<dbReference type="FunFam" id="3.50.50.60:FF:000002">
    <property type="entry name" value="tRNA uridine 5-carboxymethylaminomethyl modification enzyme MnmG"/>
    <property type="match status" value="1"/>
</dbReference>
<feature type="binding site" evidence="12">
    <location>
        <begin position="269"/>
        <end position="283"/>
    </location>
    <ligand>
        <name>NAD(+)</name>
        <dbReference type="ChEBI" id="CHEBI:57540"/>
    </ligand>
</feature>
<dbReference type="Pfam" id="PF13932">
    <property type="entry name" value="SAM_GIDA_C"/>
    <property type="match status" value="1"/>
</dbReference>
<comment type="caution">
    <text evidence="12">Lacks conserved residue(s) required for the propagation of feature annotation.</text>
</comment>
<proteinExistence type="inferred from homology"/>
<keyword evidence="8 12" id="KW-0274">FAD</keyword>
<dbReference type="RefSeq" id="WP_068714509.1">
    <property type="nucleotide sequence ID" value="NZ_LWDV01000005.1"/>
</dbReference>
<comment type="subunit">
    <text evidence="10 12">Homodimer. Heterotetramer of two MnmE and two MnmG subunits.</text>
</comment>
<dbReference type="FunFam" id="1.10.10.1800:FF:000001">
    <property type="entry name" value="tRNA uridine 5-carboxymethylaminomethyl modification enzyme MnmG"/>
    <property type="match status" value="1"/>
</dbReference>
<evidence type="ECO:0000256" key="2">
    <source>
        <dbReference type="ARBA" id="ARBA00003717"/>
    </source>
</evidence>
<evidence type="ECO:0000256" key="3">
    <source>
        <dbReference type="ARBA" id="ARBA00007653"/>
    </source>
</evidence>
<reference evidence="14 15" key="2">
    <citation type="submission" date="2016-08" db="EMBL/GenBank/DDBJ databases">
        <title>Orenia metallireducens sp. nov. strain Z6, a Novel Metal-reducing Firmicute from the Deep Subsurface.</title>
        <authorList>
            <person name="Maxim B.I."/>
            <person name="Kenneth K."/>
            <person name="Flynn T.M."/>
            <person name="Oloughlin E.J."/>
            <person name="Locke R.A."/>
            <person name="Weber J.R."/>
            <person name="Egan S.M."/>
            <person name="Mackie R.I."/>
            <person name="Cann I.K."/>
        </authorList>
    </citation>
    <scope>NUCLEOTIDE SEQUENCE [LARGE SCALE GENOMIC DNA]</scope>
    <source>
        <strain evidence="14 15">Z6</strain>
    </source>
</reference>
<dbReference type="Gene3D" id="1.10.10.1800">
    <property type="entry name" value="tRNA uridine 5-carboxymethylaminomethyl modification enzyme MnmG/GidA"/>
    <property type="match status" value="1"/>
</dbReference>
<dbReference type="PANTHER" id="PTHR11806">
    <property type="entry name" value="GLUCOSE INHIBITED DIVISION PROTEIN A"/>
    <property type="match status" value="1"/>
</dbReference>
<dbReference type="SUPFAM" id="SSF51905">
    <property type="entry name" value="FAD/NAD(P)-binding domain"/>
    <property type="match status" value="1"/>
</dbReference>
<dbReference type="PROSITE" id="PS01281">
    <property type="entry name" value="GIDA_2"/>
    <property type="match status" value="1"/>
</dbReference>
<evidence type="ECO:0000256" key="11">
    <source>
        <dbReference type="ARBA" id="ARBA00031800"/>
    </source>
</evidence>
<comment type="cofactor">
    <cofactor evidence="1 12">
        <name>FAD</name>
        <dbReference type="ChEBI" id="CHEBI:57692"/>
    </cofactor>
</comment>
<dbReference type="EMBL" id="LWDV01000005">
    <property type="protein sequence ID" value="OCL28442.1"/>
    <property type="molecule type" value="Genomic_DNA"/>
</dbReference>
<evidence type="ECO:0000256" key="8">
    <source>
        <dbReference type="ARBA" id="ARBA00022827"/>
    </source>
</evidence>
<organism evidence="14 15">
    <name type="scientific">Orenia metallireducens</name>
    <dbReference type="NCBI Taxonomy" id="1413210"/>
    <lineage>
        <taxon>Bacteria</taxon>
        <taxon>Bacillati</taxon>
        <taxon>Bacillota</taxon>
        <taxon>Clostridia</taxon>
        <taxon>Halanaerobiales</taxon>
        <taxon>Halobacteroidaceae</taxon>
        <taxon>Orenia</taxon>
    </lineage>
</organism>
<dbReference type="SMART" id="SM01228">
    <property type="entry name" value="GIDA_assoc_3"/>
    <property type="match status" value="1"/>
</dbReference>
<dbReference type="InterPro" id="IPR044920">
    <property type="entry name" value="MnmG_C_subdom_sf"/>
</dbReference>
<dbReference type="FunFam" id="1.10.150.570:FF:000001">
    <property type="entry name" value="tRNA uridine 5-carboxymethylaminomethyl modification enzyme MnmG"/>
    <property type="match status" value="1"/>
</dbReference>
<dbReference type="AlphaFoldDB" id="A0A1C0ACV1"/>